<dbReference type="OMA" id="AIEILLX"/>
<evidence type="ECO:0000256" key="7">
    <source>
        <dbReference type="SAM" id="MobiDB-lite"/>
    </source>
</evidence>
<keyword evidence="4 8" id="KW-0812">Transmembrane</keyword>
<keyword evidence="3" id="KW-0813">Transport</keyword>
<feature type="transmembrane region" description="Helical" evidence="8">
    <location>
        <begin position="156"/>
        <end position="178"/>
    </location>
</feature>
<dbReference type="STRING" id="88036.D8SZH4"/>
<feature type="domain" description="SLC12A transporter C-terminal" evidence="10">
    <location>
        <begin position="701"/>
        <end position="772"/>
    </location>
</feature>
<dbReference type="Pfam" id="PF03522">
    <property type="entry name" value="SLC12"/>
    <property type="match status" value="2"/>
</dbReference>
<evidence type="ECO:0000256" key="6">
    <source>
        <dbReference type="ARBA" id="ARBA00023136"/>
    </source>
</evidence>
<evidence type="ECO:0000256" key="2">
    <source>
        <dbReference type="ARBA" id="ARBA00010593"/>
    </source>
</evidence>
<evidence type="ECO:0000256" key="4">
    <source>
        <dbReference type="ARBA" id="ARBA00022692"/>
    </source>
</evidence>
<evidence type="ECO:0000256" key="5">
    <source>
        <dbReference type="ARBA" id="ARBA00022989"/>
    </source>
</evidence>
<feature type="region of interest" description="Disordered" evidence="7">
    <location>
        <begin position="844"/>
        <end position="914"/>
    </location>
</feature>
<dbReference type="GO" id="GO:0015377">
    <property type="term" value="F:chloride:monoatomic cation symporter activity"/>
    <property type="evidence" value="ECO:0007669"/>
    <property type="project" value="InterPro"/>
</dbReference>
<feature type="compositionally biased region" description="Basic and acidic residues" evidence="7">
    <location>
        <begin position="883"/>
        <end position="898"/>
    </location>
</feature>
<protein>
    <recommendedName>
        <fullName evidence="13">Amino acid permease/ SLC12A domain-containing protein</fullName>
    </recommendedName>
</protein>
<feature type="transmembrane region" description="Helical" evidence="8">
    <location>
        <begin position="222"/>
        <end position="243"/>
    </location>
</feature>
<dbReference type="InterPro" id="IPR004842">
    <property type="entry name" value="SLC12A_fam"/>
</dbReference>
<dbReference type="Gramene" id="EFJ10280">
    <property type="protein sequence ID" value="EFJ10280"/>
    <property type="gene ID" value="SELMODRAFT_447444"/>
</dbReference>
<evidence type="ECO:0000256" key="8">
    <source>
        <dbReference type="SAM" id="Phobius"/>
    </source>
</evidence>
<feature type="domain" description="Amino acid permease/ SLC12A" evidence="9">
    <location>
        <begin position="87"/>
        <end position="523"/>
    </location>
</feature>
<comment type="subcellular location">
    <subcellularLocation>
        <location evidence="1">Membrane</location>
        <topology evidence="1">Multi-pass membrane protein</topology>
    </subcellularLocation>
</comment>
<feature type="transmembrane region" description="Helical" evidence="8">
    <location>
        <begin position="415"/>
        <end position="432"/>
    </location>
</feature>
<evidence type="ECO:0000256" key="1">
    <source>
        <dbReference type="ARBA" id="ARBA00004141"/>
    </source>
</evidence>
<dbReference type="KEGG" id="smo:SELMODRAFT_447444"/>
<proteinExistence type="inferred from homology"/>
<dbReference type="PANTHER" id="PTHR11827">
    <property type="entry name" value="SOLUTE CARRIER FAMILY 12, CATION COTRANSPORTERS"/>
    <property type="match status" value="1"/>
</dbReference>
<feature type="transmembrane region" description="Helical" evidence="8">
    <location>
        <begin position="357"/>
        <end position="378"/>
    </location>
</feature>
<dbReference type="Pfam" id="PF00324">
    <property type="entry name" value="AA_permease"/>
    <property type="match status" value="1"/>
</dbReference>
<reference evidence="11 12" key="1">
    <citation type="journal article" date="2011" name="Science">
        <title>The Selaginella genome identifies genetic changes associated with the evolution of vascular plants.</title>
        <authorList>
            <person name="Banks J.A."/>
            <person name="Nishiyama T."/>
            <person name="Hasebe M."/>
            <person name="Bowman J.L."/>
            <person name="Gribskov M."/>
            <person name="dePamphilis C."/>
            <person name="Albert V.A."/>
            <person name="Aono N."/>
            <person name="Aoyama T."/>
            <person name="Ambrose B.A."/>
            <person name="Ashton N.W."/>
            <person name="Axtell M.J."/>
            <person name="Barker E."/>
            <person name="Barker M.S."/>
            <person name="Bennetzen J.L."/>
            <person name="Bonawitz N.D."/>
            <person name="Chapple C."/>
            <person name="Cheng C."/>
            <person name="Correa L.G."/>
            <person name="Dacre M."/>
            <person name="DeBarry J."/>
            <person name="Dreyer I."/>
            <person name="Elias M."/>
            <person name="Engstrom E.M."/>
            <person name="Estelle M."/>
            <person name="Feng L."/>
            <person name="Finet C."/>
            <person name="Floyd S.K."/>
            <person name="Frommer W.B."/>
            <person name="Fujita T."/>
            <person name="Gramzow L."/>
            <person name="Gutensohn M."/>
            <person name="Harholt J."/>
            <person name="Hattori M."/>
            <person name="Heyl A."/>
            <person name="Hirai T."/>
            <person name="Hiwatashi Y."/>
            <person name="Ishikawa M."/>
            <person name="Iwata M."/>
            <person name="Karol K.G."/>
            <person name="Koehler B."/>
            <person name="Kolukisaoglu U."/>
            <person name="Kubo M."/>
            <person name="Kurata T."/>
            <person name="Lalonde S."/>
            <person name="Li K."/>
            <person name="Li Y."/>
            <person name="Litt A."/>
            <person name="Lyons E."/>
            <person name="Manning G."/>
            <person name="Maruyama T."/>
            <person name="Michael T.P."/>
            <person name="Mikami K."/>
            <person name="Miyazaki S."/>
            <person name="Morinaga S."/>
            <person name="Murata T."/>
            <person name="Mueller-Roeber B."/>
            <person name="Nelson D.R."/>
            <person name="Obara M."/>
            <person name="Oguri Y."/>
            <person name="Olmstead R.G."/>
            <person name="Onodera N."/>
            <person name="Petersen B.L."/>
            <person name="Pils B."/>
            <person name="Prigge M."/>
            <person name="Rensing S.A."/>
            <person name="Riano-Pachon D.M."/>
            <person name="Roberts A.W."/>
            <person name="Sato Y."/>
            <person name="Scheller H.V."/>
            <person name="Schulz B."/>
            <person name="Schulz C."/>
            <person name="Shakirov E.V."/>
            <person name="Shibagaki N."/>
            <person name="Shinohara N."/>
            <person name="Shippen D.E."/>
            <person name="Soerensen I."/>
            <person name="Sotooka R."/>
            <person name="Sugimoto N."/>
            <person name="Sugita M."/>
            <person name="Sumikawa N."/>
            <person name="Tanurdzic M."/>
            <person name="Theissen G."/>
            <person name="Ulvskov P."/>
            <person name="Wakazuki S."/>
            <person name="Weng J.K."/>
            <person name="Willats W.W."/>
            <person name="Wipf D."/>
            <person name="Wolf P.G."/>
            <person name="Yang L."/>
            <person name="Zimmer A.D."/>
            <person name="Zhu Q."/>
            <person name="Mitros T."/>
            <person name="Hellsten U."/>
            <person name="Loque D."/>
            <person name="Otillar R."/>
            <person name="Salamov A."/>
            <person name="Schmutz J."/>
            <person name="Shapiro H."/>
            <person name="Lindquist E."/>
            <person name="Lucas S."/>
            <person name="Rokhsar D."/>
            <person name="Grigoriev I.V."/>
        </authorList>
    </citation>
    <scope>NUCLEOTIDE SEQUENCE [LARGE SCALE GENOMIC DNA]</scope>
</reference>
<name>D8SZH4_SELML</name>
<keyword evidence="5 8" id="KW-1133">Transmembrane helix</keyword>
<keyword evidence="12" id="KW-1185">Reference proteome</keyword>
<comment type="similarity">
    <text evidence="2">Belongs to the SLC12A transporter family.</text>
</comment>
<accession>D8SZH4</accession>
<feature type="transmembrane region" description="Helical" evidence="8">
    <location>
        <begin position="438"/>
        <end position="460"/>
    </location>
</feature>
<keyword evidence="6 8" id="KW-0472">Membrane</keyword>
<feature type="compositionally biased region" description="Basic and acidic residues" evidence="7">
    <location>
        <begin position="39"/>
        <end position="57"/>
    </location>
</feature>
<feature type="transmembrane region" description="Helical" evidence="8">
    <location>
        <begin position="198"/>
        <end position="215"/>
    </location>
</feature>
<dbReference type="InterPro" id="IPR004841">
    <property type="entry name" value="AA-permease/SLC12A_dom"/>
</dbReference>
<dbReference type="PANTHER" id="PTHR11827:SF72">
    <property type="entry name" value="GH08340P"/>
    <property type="match status" value="1"/>
</dbReference>
<feature type="transmembrane region" description="Helical" evidence="8">
    <location>
        <begin position="472"/>
        <end position="496"/>
    </location>
</feature>
<feature type="transmembrane region" description="Helical" evidence="8">
    <location>
        <begin position="310"/>
        <end position="330"/>
    </location>
</feature>
<dbReference type="InterPro" id="IPR018491">
    <property type="entry name" value="SLC12_C"/>
</dbReference>
<evidence type="ECO:0000313" key="12">
    <source>
        <dbReference type="Proteomes" id="UP000001514"/>
    </source>
</evidence>
<dbReference type="Proteomes" id="UP000001514">
    <property type="component" value="Unassembled WGS sequence"/>
</dbReference>
<evidence type="ECO:0000259" key="9">
    <source>
        <dbReference type="Pfam" id="PF00324"/>
    </source>
</evidence>
<feature type="region of interest" description="Disordered" evidence="7">
    <location>
        <begin position="27"/>
        <end position="57"/>
    </location>
</feature>
<feature type="transmembrane region" description="Helical" evidence="8">
    <location>
        <begin position="271"/>
        <end position="289"/>
    </location>
</feature>
<dbReference type="InParanoid" id="D8SZH4"/>
<sequence length="1053" mass="117006">MESSQAFPPDSPVIAGKSCFNSHKVASRASSTESLQRTAEFKQEMRENSPPYTKEEEKPGFLTALWRKFRRKDQDGLGTYAGVLIPTCENMWGVLIFLRFFYIVGNAGVWQSFLVAIISFLCALLTTMSLSAVATNGPIEEGGTYYLISRALGPKFGGAVGCLYYIGVMLLAVLEALGAVEMLEFTFSAFRFPSANRIIGLIILFALGLLVYFGIKFVSKLGIAFFLVVLYTMLSYYLGLFTAPNGNVPPSLTGLSWKTFKSNWGPGYEPGVSFSVVLSIFFPCFTGILSGADRAKNLWQPERSIPSGTLGAIVISFIIYTSYLGLWAAVGTRKYLLGQDVGRVHSGEGRLQAMKDVAFPLPILTQLGIIIASLAQALQCLITSPRLLQAIAGDRIIPFLNRLSSTTENGEPRRALIFTTILCMMAAMIGSLDKIAPLVSICFLTCYAALNLSCFILSIMQAPSWRPKWKHYHWFFALLGFFLCSAMNFFIVWYWALAAMVVVGIIYGYIDYRQVEVDWGTGLGGLRWQLAVQSILSVGREARYTVNWRPQLLCLSKPRSSWSADAHAGHELLSFASQLKKGKGLCVVSVVLEGKLEDMMPQITAESVELENCMQAAQVTGFSRVFVAPSYREGKTYAIQSSGLGSLEPNTLLLGWPKNWRDGEEKNSAEVLLETLGECRAVDKAVVLCMHLDVFPSNGSTQEGNIDVWWIVHDGGLLLMLAHLINQHKVWRKCKLRVHTVAERLDNSEEVKNNLRKLLDKVRIVADVEVLELEDADLAPYTFDNTIRMEEALAYANEVAQFRKRAERETKPGKGGNYKALQKFFKRAFPGELSLLRGASPISRRPRWAQRSSKAHSVEGQASPESVHDDEPESSTANQQVATEEKAESFSKEEHDNHNAAAGGDDEQEESKSDLEIVVEGVASEFAQEKARRNIFRAKSAGQLPPIREGKMFRTASEGQLFHGSPLLLGSTPDINVVPMKRTWHTFSQSYSAKKLNEIIVEQSKSAQLVLLNLPDHYEGMEPWRYMEYCEELTQGLQRVVLVRGTGTELWSG</sequence>
<evidence type="ECO:0008006" key="13">
    <source>
        <dbReference type="Google" id="ProtNLM"/>
    </source>
</evidence>
<dbReference type="Gene3D" id="1.20.1740.10">
    <property type="entry name" value="Amino acid/polyamine transporter I"/>
    <property type="match status" value="1"/>
</dbReference>
<gene>
    <name evidence="11" type="ORF">SELMODRAFT_447444</name>
</gene>
<feature type="transmembrane region" description="Helical" evidence="8">
    <location>
        <begin position="77"/>
        <end position="101"/>
    </location>
</feature>
<dbReference type="HOGENOM" id="CLU_001883_1_2_1"/>
<dbReference type="FunFam" id="1.20.1740.10:FF:000013">
    <property type="entry name" value="Solute carrier family 12 member"/>
    <property type="match status" value="1"/>
</dbReference>
<dbReference type="EMBL" id="GL377655">
    <property type="protein sequence ID" value="EFJ10280.1"/>
    <property type="molecule type" value="Genomic_DNA"/>
</dbReference>
<feature type="compositionally biased region" description="Polar residues" evidence="7">
    <location>
        <begin position="28"/>
        <end position="37"/>
    </location>
</feature>
<evidence type="ECO:0000313" key="11">
    <source>
        <dbReference type="EMBL" id="EFJ10280.1"/>
    </source>
</evidence>
<evidence type="ECO:0000256" key="3">
    <source>
        <dbReference type="ARBA" id="ARBA00022448"/>
    </source>
</evidence>
<feature type="transmembrane region" description="Helical" evidence="8">
    <location>
        <begin position="113"/>
        <end position="135"/>
    </location>
</feature>
<feature type="domain" description="SLC12A transporter C-terminal" evidence="10">
    <location>
        <begin position="572"/>
        <end position="667"/>
    </location>
</feature>
<dbReference type="OrthoDB" id="1871016at2759"/>
<organism evidence="12">
    <name type="scientific">Selaginella moellendorffii</name>
    <name type="common">Spikemoss</name>
    <dbReference type="NCBI Taxonomy" id="88036"/>
    <lineage>
        <taxon>Eukaryota</taxon>
        <taxon>Viridiplantae</taxon>
        <taxon>Streptophyta</taxon>
        <taxon>Embryophyta</taxon>
        <taxon>Tracheophyta</taxon>
        <taxon>Lycopodiopsida</taxon>
        <taxon>Selaginellales</taxon>
        <taxon>Selaginellaceae</taxon>
        <taxon>Selaginella</taxon>
    </lineage>
</organism>
<dbReference type="GO" id="GO:0016020">
    <property type="term" value="C:membrane"/>
    <property type="evidence" value="ECO:0007669"/>
    <property type="project" value="UniProtKB-SubCell"/>
</dbReference>
<dbReference type="eggNOG" id="KOG2082">
    <property type="taxonomic scope" value="Eukaryota"/>
</dbReference>
<dbReference type="AlphaFoldDB" id="D8SZH4"/>
<evidence type="ECO:0000259" key="10">
    <source>
        <dbReference type="Pfam" id="PF03522"/>
    </source>
</evidence>